<keyword evidence="9" id="KW-1185">Reference proteome</keyword>
<evidence type="ECO:0000313" key="9">
    <source>
        <dbReference type="Proteomes" id="UP000821837"/>
    </source>
</evidence>
<reference evidence="8" key="2">
    <citation type="submission" date="2021-09" db="EMBL/GenBank/DDBJ databases">
        <authorList>
            <person name="Jia N."/>
            <person name="Wang J."/>
            <person name="Shi W."/>
            <person name="Du L."/>
            <person name="Sun Y."/>
            <person name="Zhan W."/>
            <person name="Jiang J."/>
            <person name="Wang Q."/>
            <person name="Zhang B."/>
            <person name="Ji P."/>
            <person name="Sakyi L.B."/>
            <person name="Cui X."/>
            <person name="Yuan T."/>
            <person name="Jiang B."/>
            <person name="Yang W."/>
            <person name="Lam T.T.-Y."/>
            <person name="Chang Q."/>
            <person name="Ding S."/>
            <person name="Wang X."/>
            <person name="Zhu J."/>
            <person name="Ruan X."/>
            <person name="Zhao L."/>
            <person name="Wei J."/>
            <person name="Que T."/>
            <person name="Du C."/>
            <person name="Cheng J."/>
            <person name="Dai P."/>
            <person name="Han X."/>
            <person name="Huang E."/>
            <person name="Gao Y."/>
            <person name="Liu J."/>
            <person name="Shao H."/>
            <person name="Ye R."/>
            <person name="Li L."/>
            <person name="Wei W."/>
            <person name="Wang X."/>
            <person name="Wang C."/>
            <person name="Huo Q."/>
            <person name="Li W."/>
            <person name="Guo W."/>
            <person name="Chen H."/>
            <person name="Chen S."/>
            <person name="Zhou L."/>
            <person name="Zhou L."/>
            <person name="Ni X."/>
            <person name="Tian J."/>
            <person name="Zhou Y."/>
            <person name="Sheng Y."/>
            <person name="Liu T."/>
            <person name="Pan Y."/>
            <person name="Xia L."/>
            <person name="Li J."/>
            <person name="Zhao F."/>
            <person name="Cao W."/>
        </authorList>
    </citation>
    <scope>NUCLEOTIDE SEQUENCE</scope>
    <source>
        <strain evidence="8">Rsan-2018</strain>
        <tissue evidence="8">Larvae</tissue>
    </source>
</reference>
<keyword evidence="2" id="KW-0678">Repressor</keyword>
<dbReference type="AlphaFoldDB" id="A0A9D4SN29"/>
<evidence type="ECO:0000256" key="2">
    <source>
        <dbReference type="ARBA" id="ARBA00022491"/>
    </source>
</evidence>
<evidence type="ECO:0000259" key="6">
    <source>
        <dbReference type="PROSITE" id="PS51156"/>
    </source>
</evidence>
<dbReference type="PANTHER" id="PTHR10865">
    <property type="entry name" value="METASTASIS-ASSOCIATED PROTEIN AND MESODERM INDUCTION EARLY RESPONSE PROTEIN"/>
    <property type="match status" value="1"/>
</dbReference>
<keyword evidence="5" id="KW-0539">Nucleus</keyword>
<accession>A0A9D4SN29</accession>
<dbReference type="InterPro" id="IPR017884">
    <property type="entry name" value="SANT_dom"/>
</dbReference>
<dbReference type="SMART" id="SM00717">
    <property type="entry name" value="SANT"/>
    <property type="match status" value="1"/>
</dbReference>
<organism evidence="8 9">
    <name type="scientific">Rhipicephalus sanguineus</name>
    <name type="common">Brown dog tick</name>
    <name type="synonym">Ixodes sanguineus</name>
    <dbReference type="NCBI Taxonomy" id="34632"/>
    <lineage>
        <taxon>Eukaryota</taxon>
        <taxon>Metazoa</taxon>
        <taxon>Ecdysozoa</taxon>
        <taxon>Arthropoda</taxon>
        <taxon>Chelicerata</taxon>
        <taxon>Arachnida</taxon>
        <taxon>Acari</taxon>
        <taxon>Parasitiformes</taxon>
        <taxon>Ixodida</taxon>
        <taxon>Ixodoidea</taxon>
        <taxon>Ixodidae</taxon>
        <taxon>Rhipicephalinae</taxon>
        <taxon>Rhipicephalus</taxon>
        <taxon>Rhipicephalus</taxon>
    </lineage>
</organism>
<evidence type="ECO:0000256" key="1">
    <source>
        <dbReference type="ARBA" id="ARBA00004123"/>
    </source>
</evidence>
<dbReference type="InterPro" id="IPR009057">
    <property type="entry name" value="Homeodomain-like_sf"/>
</dbReference>
<dbReference type="SUPFAM" id="SSF46689">
    <property type="entry name" value="Homeodomain-like"/>
    <property type="match status" value="1"/>
</dbReference>
<comment type="caution">
    <text evidence="8">The sequence shown here is derived from an EMBL/GenBank/DDBJ whole genome shotgun (WGS) entry which is preliminary data.</text>
</comment>
<sequence length="269" mass="30002">MDCPTARRHRRGRGVEAPIRSSSPLLRVAAAGESSGGSGTVACELCEPLLSASSARTRRVRGHVRYRLAAALEEYLCTALEPTANAVGGMNSLPLGSHTRDDEQALYLLLQCGHNIEEALRRRRMNPTIPTMGQSVSLPDPFPTEMSLWSEEECRSFESGLRLYGKDFHLIQLHKVRTRSVGELVHFYYLWKKTERHDIFASKVRLEKKKYALHPGTTFARVVLSRLTLRREMSQVLNKMAATSLVSTASATQPVVGAIERPHPEVPDE</sequence>
<protein>
    <recommendedName>
        <fullName evidence="10">Mesoderm induction early response protein 1</fullName>
    </recommendedName>
</protein>
<dbReference type="InterPro" id="IPR000949">
    <property type="entry name" value="ELM2_dom"/>
</dbReference>
<dbReference type="Proteomes" id="UP000821837">
    <property type="component" value="Unassembled WGS sequence"/>
</dbReference>
<dbReference type="CDD" id="cd11661">
    <property type="entry name" value="SANT_MTA3_like"/>
    <property type="match status" value="1"/>
</dbReference>
<dbReference type="VEuPathDB" id="VectorBase:RSAN_049967"/>
<evidence type="ECO:0000313" key="8">
    <source>
        <dbReference type="EMBL" id="KAH7936063.1"/>
    </source>
</evidence>
<proteinExistence type="predicted"/>
<dbReference type="GO" id="GO:0042826">
    <property type="term" value="F:histone deacetylase binding"/>
    <property type="evidence" value="ECO:0007669"/>
    <property type="project" value="TreeGrafter"/>
</dbReference>
<dbReference type="PANTHER" id="PTHR10865:SF28">
    <property type="entry name" value="ELM2 DOMAIN-CONTAINING PROTEIN"/>
    <property type="match status" value="1"/>
</dbReference>
<evidence type="ECO:0000259" key="7">
    <source>
        <dbReference type="PROSITE" id="PS51293"/>
    </source>
</evidence>
<dbReference type="Gene3D" id="1.10.10.60">
    <property type="entry name" value="Homeodomain-like"/>
    <property type="match status" value="1"/>
</dbReference>
<dbReference type="GO" id="GO:0032991">
    <property type="term" value="C:protein-containing complex"/>
    <property type="evidence" value="ECO:0007669"/>
    <property type="project" value="UniProtKB-ARBA"/>
</dbReference>
<keyword evidence="3" id="KW-0805">Transcription regulation</keyword>
<dbReference type="FunFam" id="1.10.10.60:FF:000025">
    <property type="entry name" value="Mesoderm induction early response 1, transcriptional regulator"/>
    <property type="match status" value="1"/>
</dbReference>
<keyword evidence="4" id="KW-0804">Transcription</keyword>
<reference evidence="8" key="1">
    <citation type="journal article" date="2020" name="Cell">
        <title>Large-Scale Comparative Analyses of Tick Genomes Elucidate Their Genetic Diversity and Vector Capacities.</title>
        <authorList>
            <consortium name="Tick Genome and Microbiome Consortium (TIGMIC)"/>
            <person name="Jia N."/>
            <person name="Wang J."/>
            <person name="Shi W."/>
            <person name="Du L."/>
            <person name="Sun Y."/>
            <person name="Zhan W."/>
            <person name="Jiang J.F."/>
            <person name="Wang Q."/>
            <person name="Zhang B."/>
            <person name="Ji P."/>
            <person name="Bell-Sakyi L."/>
            <person name="Cui X.M."/>
            <person name="Yuan T.T."/>
            <person name="Jiang B.G."/>
            <person name="Yang W.F."/>
            <person name="Lam T.T."/>
            <person name="Chang Q.C."/>
            <person name="Ding S.J."/>
            <person name="Wang X.J."/>
            <person name="Zhu J.G."/>
            <person name="Ruan X.D."/>
            <person name="Zhao L."/>
            <person name="Wei J.T."/>
            <person name="Ye R.Z."/>
            <person name="Que T.C."/>
            <person name="Du C.H."/>
            <person name="Zhou Y.H."/>
            <person name="Cheng J.X."/>
            <person name="Dai P.F."/>
            <person name="Guo W.B."/>
            <person name="Han X.H."/>
            <person name="Huang E.J."/>
            <person name="Li L.F."/>
            <person name="Wei W."/>
            <person name="Gao Y.C."/>
            <person name="Liu J.Z."/>
            <person name="Shao H.Z."/>
            <person name="Wang X."/>
            <person name="Wang C.C."/>
            <person name="Yang T.C."/>
            <person name="Huo Q.B."/>
            <person name="Li W."/>
            <person name="Chen H.Y."/>
            <person name="Chen S.E."/>
            <person name="Zhou L.G."/>
            <person name="Ni X.B."/>
            <person name="Tian J.H."/>
            <person name="Sheng Y."/>
            <person name="Liu T."/>
            <person name="Pan Y.S."/>
            <person name="Xia L.Y."/>
            <person name="Li J."/>
            <person name="Zhao F."/>
            <person name="Cao W.C."/>
        </authorList>
    </citation>
    <scope>NUCLEOTIDE SEQUENCE</scope>
    <source>
        <strain evidence="8">Rsan-2018</strain>
    </source>
</reference>
<evidence type="ECO:0008006" key="10">
    <source>
        <dbReference type="Google" id="ProtNLM"/>
    </source>
</evidence>
<dbReference type="InterPro" id="IPR040138">
    <property type="entry name" value="MIER/MTA"/>
</dbReference>
<evidence type="ECO:0000256" key="5">
    <source>
        <dbReference type="ARBA" id="ARBA00023242"/>
    </source>
</evidence>
<dbReference type="GO" id="GO:0003714">
    <property type="term" value="F:transcription corepressor activity"/>
    <property type="evidence" value="ECO:0007669"/>
    <property type="project" value="TreeGrafter"/>
</dbReference>
<dbReference type="GO" id="GO:0000122">
    <property type="term" value="P:negative regulation of transcription by RNA polymerase II"/>
    <property type="evidence" value="ECO:0007669"/>
    <property type="project" value="TreeGrafter"/>
</dbReference>
<dbReference type="EMBL" id="JABSTV010001255">
    <property type="protein sequence ID" value="KAH7936063.1"/>
    <property type="molecule type" value="Genomic_DNA"/>
</dbReference>
<feature type="domain" description="ELM2" evidence="6">
    <location>
        <begin position="32"/>
        <end position="127"/>
    </location>
</feature>
<dbReference type="PROSITE" id="PS51293">
    <property type="entry name" value="SANT"/>
    <property type="match status" value="1"/>
</dbReference>
<evidence type="ECO:0000256" key="4">
    <source>
        <dbReference type="ARBA" id="ARBA00023163"/>
    </source>
</evidence>
<feature type="domain" description="SANT" evidence="7">
    <location>
        <begin position="144"/>
        <end position="196"/>
    </location>
</feature>
<name>A0A9D4SN29_RHISA</name>
<evidence type="ECO:0000256" key="3">
    <source>
        <dbReference type="ARBA" id="ARBA00023015"/>
    </source>
</evidence>
<dbReference type="PROSITE" id="PS51156">
    <property type="entry name" value="ELM2"/>
    <property type="match status" value="1"/>
</dbReference>
<comment type="subcellular location">
    <subcellularLocation>
        <location evidence="1">Nucleus</location>
    </subcellularLocation>
</comment>
<gene>
    <name evidence="8" type="ORF">HPB52_017522</name>
</gene>
<dbReference type="GO" id="GO:0005654">
    <property type="term" value="C:nucleoplasm"/>
    <property type="evidence" value="ECO:0007669"/>
    <property type="project" value="TreeGrafter"/>
</dbReference>
<dbReference type="InterPro" id="IPR001005">
    <property type="entry name" value="SANT/Myb"/>
</dbReference>